<gene>
    <name evidence="4" type="ORF">CYNAS_LOCUS10295</name>
</gene>
<feature type="transmembrane region" description="Helical" evidence="2">
    <location>
        <begin position="67"/>
        <end position="91"/>
    </location>
</feature>
<evidence type="ECO:0000256" key="2">
    <source>
        <dbReference type="SAM" id="Phobius"/>
    </source>
</evidence>
<organism evidence="4 5">
    <name type="scientific">Cylicocyclus nassatus</name>
    <name type="common">Nematode worm</name>
    <dbReference type="NCBI Taxonomy" id="53992"/>
    <lineage>
        <taxon>Eukaryota</taxon>
        <taxon>Metazoa</taxon>
        <taxon>Ecdysozoa</taxon>
        <taxon>Nematoda</taxon>
        <taxon>Chromadorea</taxon>
        <taxon>Rhabditida</taxon>
        <taxon>Rhabditina</taxon>
        <taxon>Rhabditomorpha</taxon>
        <taxon>Strongyloidea</taxon>
        <taxon>Strongylidae</taxon>
        <taxon>Cylicocyclus</taxon>
    </lineage>
</organism>
<dbReference type="EMBL" id="CATQJL010000223">
    <property type="protein sequence ID" value="CAJ0598312.1"/>
    <property type="molecule type" value="Genomic_DNA"/>
</dbReference>
<accession>A0AA36M653</accession>
<name>A0AA36M653_CYLNA</name>
<evidence type="ECO:0000313" key="4">
    <source>
        <dbReference type="EMBL" id="CAJ0598312.1"/>
    </source>
</evidence>
<feature type="region of interest" description="Disordered" evidence="1">
    <location>
        <begin position="93"/>
        <end position="115"/>
    </location>
</feature>
<keyword evidence="3" id="KW-0732">Signal</keyword>
<reference evidence="4" key="1">
    <citation type="submission" date="2023-07" db="EMBL/GenBank/DDBJ databases">
        <authorList>
            <consortium name="CYATHOMIX"/>
        </authorList>
    </citation>
    <scope>NUCLEOTIDE SEQUENCE</scope>
    <source>
        <strain evidence="4">N/A</strain>
    </source>
</reference>
<feature type="compositionally biased region" description="Basic and acidic residues" evidence="1">
    <location>
        <begin position="95"/>
        <end position="115"/>
    </location>
</feature>
<keyword evidence="2" id="KW-0472">Membrane</keyword>
<proteinExistence type="predicted"/>
<keyword evidence="2" id="KW-0812">Transmembrane</keyword>
<comment type="caution">
    <text evidence="4">The sequence shown here is derived from an EMBL/GenBank/DDBJ whole genome shotgun (WGS) entry which is preliminary data.</text>
</comment>
<evidence type="ECO:0000256" key="1">
    <source>
        <dbReference type="SAM" id="MobiDB-lite"/>
    </source>
</evidence>
<evidence type="ECO:0008006" key="6">
    <source>
        <dbReference type="Google" id="ProtNLM"/>
    </source>
</evidence>
<evidence type="ECO:0000256" key="3">
    <source>
        <dbReference type="SAM" id="SignalP"/>
    </source>
</evidence>
<keyword evidence="2" id="KW-1133">Transmembrane helix</keyword>
<evidence type="ECO:0000313" key="5">
    <source>
        <dbReference type="Proteomes" id="UP001176961"/>
    </source>
</evidence>
<dbReference type="Pfam" id="PF10853">
    <property type="entry name" value="DUF2650"/>
    <property type="match status" value="1"/>
</dbReference>
<dbReference type="AlphaFoldDB" id="A0AA36M653"/>
<keyword evidence="5" id="KW-1185">Reference proteome</keyword>
<protein>
    <recommendedName>
        <fullName evidence="6">Vesicular, overexpressed in cancer, prosurvival protein 1</fullName>
    </recommendedName>
</protein>
<sequence length="115" mass="13613">MHAFTGALLSLLVKSAYSLYKDVVCHKNWYLDTPRPAPRKCPPPDFVSYYECCGESDNCCRRVRIELLIFLFVPLSLLVIVLCCCTIFSMYRRRSQQEEKQPRLSRDEKECHYFY</sequence>
<feature type="chain" id="PRO_5041250910" description="Vesicular, overexpressed in cancer, prosurvival protein 1" evidence="3">
    <location>
        <begin position="19"/>
        <end position="115"/>
    </location>
</feature>
<dbReference type="Proteomes" id="UP001176961">
    <property type="component" value="Unassembled WGS sequence"/>
</dbReference>
<feature type="signal peptide" evidence="3">
    <location>
        <begin position="1"/>
        <end position="18"/>
    </location>
</feature>
<dbReference type="InterPro" id="IPR022559">
    <property type="entry name" value="SUP-1-like"/>
</dbReference>